<dbReference type="InterPro" id="IPR002848">
    <property type="entry name" value="Translin_fam"/>
</dbReference>
<dbReference type="STRING" id="133412.A0A1R1YHU3"/>
<dbReference type="CDD" id="cd14820">
    <property type="entry name" value="TRAX"/>
    <property type="match status" value="1"/>
</dbReference>
<evidence type="ECO:0000256" key="3">
    <source>
        <dbReference type="ARBA" id="ARBA00005902"/>
    </source>
</evidence>
<dbReference type="Gene3D" id="1.20.58.190">
    <property type="entry name" value="Translin, domain 1"/>
    <property type="match status" value="1"/>
</dbReference>
<keyword evidence="5" id="KW-0539">Nucleus</keyword>
<dbReference type="SUPFAM" id="SSF74784">
    <property type="entry name" value="Translin"/>
    <property type="match status" value="1"/>
</dbReference>
<organism evidence="6 7">
    <name type="scientific">Smittium culicis</name>
    <dbReference type="NCBI Taxonomy" id="133412"/>
    <lineage>
        <taxon>Eukaryota</taxon>
        <taxon>Fungi</taxon>
        <taxon>Fungi incertae sedis</taxon>
        <taxon>Zoopagomycota</taxon>
        <taxon>Kickxellomycotina</taxon>
        <taxon>Harpellomycetes</taxon>
        <taxon>Harpellales</taxon>
        <taxon>Legeriomycetaceae</taxon>
        <taxon>Smittium</taxon>
    </lineage>
</organism>
<dbReference type="Proteomes" id="UP000187283">
    <property type="component" value="Unassembled WGS sequence"/>
</dbReference>
<proteinExistence type="inferred from homology"/>
<dbReference type="InterPro" id="IPR016068">
    <property type="entry name" value="Translin_N"/>
</dbReference>
<dbReference type="AlphaFoldDB" id="A0A1R1YHU3"/>
<evidence type="ECO:0000256" key="4">
    <source>
        <dbReference type="ARBA" id="ARBA00022490"/>
    </source>
</evidence>
<sequence length="255" mass="28967">MANEVEGDFTHFEIPLHNLPNGENSMFGAGNFDHITPDVQKIFEAARVSMDLHYGIREDMIKKSRDIVTLSKKAIFSLHRTNLNTETPNFNATKKQIEAIIPLFIEMYSLTAKQEIYRYYSIISGALQEFIEAVTFMEFLEKGLLLSKDEILSRYFSNEGGAVFIDDKCYILGILDLPGEITRFAIKCSTENNVQKVSACLEFLRNLSSSLLALNIPRDSKKFSIKLTVLDSSIQKIELCSFSLSIRQKESMSLH</sequence>
<dbReference type="InterPro" id="IPR016069">
    <property type="entry name" value="Translin_C"/>
</dbReference>
<evidence type="ECO:0000256" key="5">
    <source>
        <dbReference type="ARBA" id="ARBA00023242"/>
    </source>
</evidence>
<comment type="caution">
    <text evidence="6">The sequence shown here is derived from an EMBL/GenBank/DDBJ whole genome shotgun (WGS) entry which is preliminary data.</text>
</comment>
<gene>
    <name evidence="6" type="ORF">AYI70_g121</name>
</gene>
<protein>
    <submittedName>
        <fullName evidence="6">Translin-associated protein X-like protein</fullName>
    </submittedName>
</protein>
<comment type="similarity">
    <text evidence="3">Belongs to the translin family.</text>
</comment>
<dbReference type="GO" id="GO:0043565">
    <property type="term" value="F:sequence-specific DNA binding"/>
    <property type="evidence" value="ECO:0007669"/>
    <property type="project" value="InterPro"/>
</dbReference>
<dbReference type="GO" id="GO:0005634">
    <property type="term" value="C:nucleus"/>
    <property type="evidence" value="ECO:0007669"/>
    <property type="project" value="UniProtKB-SubCell"/>
</dbReference>
<comment type="subcellular location">
    <subcellularLocation>
        <location evidence="2">Cytoplasm</location>
    </subcellularLocation>
    <subcellularLocation>
        <location evidence="1">Nucleus</location>
    </subcellularLocation>
</comment>
<dbReference type="InterPro" id="IPR036081">
    <property type="entry name" value="Translin_sf"/>
</dbReference>
<name>A0A1R1YHU3_9FUNG</name>
<evidence type="ECO:0000256" key="2">
    <source>
        <dbReference type="ARBA" id="ARBA00004496"/>
    </source>
</evidence>
<accession>A0A1R1YHU3</accession>
<reference evidence="6 7" key="1">
    <citation type="submission" date="2017-01" db="EMBL/GenBank/DDBJ databases">
        <authorList>
            <person name="Mah S.A."/>
            <person name="Swanson W.J."/>
            <person name="Moy G.W."/>
            <person name="Vacquier V.D."/>
        </authorList>
    </citation>
    <scope>NUCLEOTIDE SEQUENCE [LARGE SCALE GENOMIC DNA]</scope>
    <source>
        <strain evidence="6 7">GSMNP</strain>
    </source>
</reference>
<evidence type="ECO:0000256" key="1">
    <source>
        <dbReference type="ARBA" id="ARBA00004123"/>
    </source>
</evidence>
<dbReference type="OrthoDB" id="31005at2759"/>
<dbReference type="EMBL" id="LSSN01000015">
    <property type="protein sequence ID" value="OMJ26487.1"/>
    <property type="molecule type" value="Genomic_DNA"/>
</dbReference>
<keyword evidence="4" id="KW-0963">Cytoplasm</keyword>
<evidence type="ECO:0000313" key="6">
    <source>
        <dbReference type="EMBL" id="OMJ26487.1"/>
    </source>
</evidence>
<dbReference type="Pfam" id="PF01997">
    <property type="entry name" value="Translin"/>
    <property type="match status" value="1"/>
</dbReference>
<dbReference type="PANTHER" id="PTHR10741">
    <property type="entry name" value="TRANSLIN AND TRANSLIN ASSOCIATED PROTEIN X"/>
    <property type="match status" value="1"/>
</dbReference>
<evidence type="ECO:0000313" key="7">
    <source>
        <dbReference type="Proteomes" id="UP000187283"/>
    </source>
</evidence>
<keyword evidence="7" id="KW-1185">Reference proteome</keyword>
<dbReference type="GO" id="GO:0005737">
    <property type="term" value="C:cytoplasm"/>
    <property type="evidence" value="ECO:0007669"/>
    <property type="project" value="UniProtKB-SubCell"/>
</dbReference>
<dbReference type="Gene3D" id="1.20.58.200">
    <property type="entry name" value="Translin, domain 2"/>
    <property type="match status" value="1"/>
</dbReference>